<dbReference type="Gene3D" id="3.40.50.850">
    <property type="entry name" value="Isochorismatase-like"/>
    <property type="match status" value="1"/>
</dbReference>
<protein>
    <recommendedName>
        <fullName evidence="3">Isochorismatase-like domain-containing protein</fullName>
    </recommendedName>
</protein>
<feature type="compositionally biased region" description="Pro residues" evidence="2">
    <location>
        <begin position="45"/>
        <end position="54"/>
    </location>
</feature>
<evidence type="ECO:0000256" key="1">
    <source>
        <dbReference type="ARBA" id="ARBA00006336"/>
    </source>
</evidence>
<dbReference type="EMBL" id="JBBNAF010000011">
    <property type="protein sequence ID" value="KAK9098930.1"/>
    <property type="molecule type" value="Genomic_DNA"/>
</dbReference>
<dbReference type="AlphaFoldDB" id="A0AAP0EVB2"/>
<dbReference type="InterPro" id="IPR000868">
    <property type="entry name" value="Isochorismatase-like_dom"/>
</dbReference>
<reference evidence="4 5" key="1">
    <citation type="submission" date="2024-01" db="EMBL/GenBank/DDBJ databases">
        <title>Genome assemblies of Stephania.</title>
        <authorList>
            <person name="Yang L."/>
        </authorList>
    </citation>
    <scope>NUCLEOTIDE SEQUENCE [LARGE SCALE GENOMIC DNA]</scope>
    <source>
        <strain evidence="4">YNDBR</strain>
        <tissue evidence="4">Leaf</tissue>
    </source>
</reference>
<dbReference type="Proteomes" id="UP001420932">
    <property type="component" value="Unassembled WGS sequence"/>
</dbReference>
<evidence type="ECO:0000313" key="5">
    <source>
        <dbReference type="Proteomes" id="UP001420932"/>
    </source>
</evidence>
<keyword evidence="5" id="KW-1185">Reference proteome</keyword>
<comment type="similarity">
    <text evidence="1">Belongs to the isochorismatase family.</text>
</comment>
<comment type="caution">
    <text evidence="4">The sequence shown here is derived from an EMBL/GenBank/DDBJ whole genome shotgun (WGS) entry which is preliminary data.</text>
</comment>
<dbReference type="PANTHER" id="PTHR47044">
    <property type="entry name" value="OS02G0276400 PROTEIN"/>
    <property type="match status" value="1"/>
</dbReference>
<feature type="compositionally biased region" description="Basic residues" evidence="2">
    <location>
        <begin position="55"/>
        <end position="73"/>
    </location>
</feature>
<feature type="compositionally biased region" description="Low complexity" evidence="2">
    <location>
        <begin position="121"/>
        <end position="130"/>
    </location>
</feature>
<evidence type="ECO:0000259" key="3">
    <source>
        <dbReference type="Pfam" id="PF00857"/>
    </source>
</evidence>
<proteinExistence type="inferred from homology"/>
<dbReference type="SUPFAM" id="SSF52499">
    <property type="entry name" value="Isochorismatase-like hydrolases"/>
    <property type="match status" value="1"/>
</dbReference>
<evidence type="ECO:0000313" key="4">
    <source>
        <dbReference type="EMBL" id="KAK9098930.1"/>
    </source>
</evidence>
<sequence length="238" mass="25611">MSLPPVLHRPATTPTPRNANAPSITPPPPPNAPFDNTTSQRPKNTGPPPSPPPKALRHVSRQCPLRQHHRHRRIPVPLLAAQKALHQRLADSSAPLPRPRVVRVGVVTDTEREAESGGGASSATVAAGAARRPRGGTPAGAGMIDGLEVREEDYKLLKNRFSSFLETNLHSLLQSAGIDSIVVVGIQTPNCIRQTVFDAVSLDYPYVTVIVDATAAETPEVHDGIDFKIPHDLFLFTC</sequence>
<dbReference type="InterPro" id="IPR036380">
    <property type="entry name" value="Isochorismatase-like_sf"/>
</dbReference>
<gene>
    <name evidence="4" type="ORF">Syun_025975</name>
</gene>
<feature type="domain" description="Isochorismatase-like" evidence="3">
    <location>
        <begin position="134"/>
        <end position="223"/>
    </location>
</feature>
<dbReference type="CDD" id="cd00431">
    <property type="entry name" value="cysteine_hydrolases"/>
    <property type="match status" value="1"/>
</dbReference>
<evidence type="ECO:0000256" key="2">
    <source>
        <dbReference type="SAM" id="MobiDB-lite"/>
    </source>
</evidence>
<accession>A0AAP0EVB2</accession>
<organism evidence="4 5">
    <name type="scientific">Stephania yunnanensis</name>
    <dbReference type="NCBI Taxonomy" id="152371"/>
    <lineage>
        <taxon>Eukaryota</taxon>
        <taxon>Viridiplantae</taxon>
        <taxon>Streptophyta</taxon>
        <taxon>Embryophyta</taxon>
        <taxon>Tracheophyta</taxon>
        <taxon>Spermatophyta</taxon>
        <taxon>Magnoliopsida</taxon>
        <taxon>Ranunculales</taxon>
        <taxon>Menispermaceae</taxon>
        <taxon>Menispermoideae</taxon>
        <taxon>Cissampelideae</taxon>
        <taxon>Stephania</taxon>
    </lineage>
</organism>
<feature type="region of interest" description="Disordered" evidence="2">
    <location>
        <begin position="1"/>
        <end position="73"/>
    </location>
</feature>
<dbReference type="Pfam" id="PF00857">
    <property type="entry name" value="Isochorismatase"/>
    <property type="match status" value="1"/>
</dbReference>
<name>A0AAP0EVB2_9MAGN</name>
<feature type="region of interest" description="Disordered" evidence="2">
    <location>
        <begin position="110"/>
        <end position="143"/>
    </location>
</feature>
<feature type="compositionally biased region" description="Polar residues" evidence="2">
    <location>
        <begin position="34"/>
        <end position="43"/>
    </location>
</feature>